<comment type="caution">
    <text evidence="1">The sequence shown here is derived from an EMBL/GenBank/DDBJ whole genome shotgun (WGS) entry which is preliminary data.</text>
</comment>
<protein>
    <submittedName>
        <fullName evidence="1">Uncharacterized protein</fullName>
    </submittedName>
</protein>
<name>A0A8H6AAA7_PETAA</name>
<evidence type="ECO:0000313" key="1">
    <source>
        <dbReference type="EMBL" id="KAF5863059.1"/>
    </source>
</evidence>
<gene>
    <name evidence="1" type="ORF">ETB97_010627</name>
</gene>
<dbReference type="AlphaFoldDB" id="A0A8H6AAA7"/>
<accession>A0A8H6AAA7</accession>
<dbReference type="Proteomes" id="UP000541154">
    <property type="component" value="Unassembled WGS sequence"/>
</dbReference>
<dbReference type="EMBL" id="SPNV01000059">
    <property type="protein sequence ID" value="KAF5863059.1"/>
    <property type="molecule type" value="Genomic_DNA"/>
</dbReference>
<organism evidence="1 2">
    <name type="scientific">Petromyces alliaceus</name>
    <name type="common">Aspergillus alliaceus</name>
    <dbReference type="NCBI Taxonomy" id="209559"/>
    <lineage>
        <taxon>Eukaryota</taxon>
        <taxon>Fungi</taxon>
        <taxon>Dikarya</taxon>
        <taxon>Ascomycota</taxon>
        <taxon>Pezizomycotina</taxon>
        <taxon>Eurotiomycetes</taxon>
        <taxon>Eurotiomycetidae</taxon>
        <taxon>Eurotiales</taxon>
        <taxon>Aspergillaceae</taxon>
        <taxon>Aspergillus</taxon>
        <taxon>Aspergillus subgen. Circumdati</taxon>
    </lineage>
</organism>
<reference evidence="1 2" key="1">
    <citation type="submission" date="2019-04" db="EMBL/GenBank/DDBJ databases">
        <title>Aspergillus burnettii sp. nov., novel species from soil in southeast Queensland.</title>
        <authorList>
            <person name="Gilchrist C.L.M."/>
            <person name="Pitt J.I."/>
            <person name="Lange L."/>
            <person name="Lacey H.J."/>
            <person name="Vuong D."/>
            <person name="Midgley D.J."/>
            <person name="Greenfield P."/>
            <person name="Bradbury M."/>
            <person name="Lacey E."/>
            <person name="Busk P.K."/>
            <person name="Pilgaard B."/>
            <person name="Chooi Y.H."/>
            <person name="Piggott A.M."/>
        </authorList>
    </citation>
    <scope>NUCLEOTIDE SEQUENCE [LARGE SCALE GENOMIC DNA]</scope>
    <source>
        <strain evidence="1 2">FRR 5400</strain>
    </source>
</reference>
<evidence type="ECO:0000313" key="2">
    <source>
        <dbReference type="Proteomes" id="UP000541154"/>
    </source>
</evidence>
<sequence>MIRTCRWTRANGTGSYSKLQIFKFRSSRGFVLFLKSDFRHLWASINGWANGSIVIPRATTPSEPISSPVPSSGSITLSVPSAESTCYTSSQWLIISNTSIFWPTSTDYFYGPTTGPGASDVICAAKWIQYRGRSLGLLGLGPTATSTVTTLSTTSTGACWSRVGPEIYSDTHTGPLTTLCDGYPRALGPRETATEYYPGTGPCSTSSYPRNHTTTLYIEPSASPTCRPQSEGCIPAWQTYKSLSSEYHASITSPIPGDTRSPLPPNDCPNTPREYPEDDPCTDCHFLPGTATMYYWPVTTANGDLCAQNGTTIPATATGDGPNTAILDDHTLVSPSIYLSFTSIRGWSNRRHGHQCGASHYNEMISVHPTAISSRRGHRNARYPIIGTAFPFNFAEFLPHTLGNYTQSVIPWPQYRGGGQCPVYDPSCTMVRDDYVPFIDMPDEVTSIDSHWKNCDRSWFIPAVTLVPIIDGTAVAPTPTGEPEAMATEADAAPQGFMAAPTPTPTSEPGW</sequence>
<proteinExistence type="predicted"/>
<keyword evidence="2" id="KW-1185">Reference proteome</keyword>